<name>G5H9M2_9BACT</name>
<feature type="chain" id="PRO_5003478003" description="Outer membrane lipoprotein BamD-like domain-containing protein" evidence="4">
    <location>
        <begin position="24"/>
        <end position="994"/>
    </location>
</feature>
<dbReference type="Pfam" id="PF13174">
    <property type="entry name" value="TPR_6"/>
    <property type="match status" value="6"/>
</dbReference>
<dbReference type="Gene3D" id="1.25.40.10">
    <property type="entry name" value="Tetratricopeptide repeat domain"/>
    <property type="match status" value="7"/>
</dbReference>
<dbReference type="HOGENOM" id="CLU_011828_0_0_10"/>
<keyword evidence="6" id="KW-1185">Reference proteome</keyword>
<dbReference type="EMBL" id="ADLD01000013">
    <property type="protein sequence ID" value="EHB91288.1"/>
    <property type="molecule type" value="Genomic_DNA"/>
</dbReference>
<comment type="caution">
    <text evidence="5">The sequence shown here is derived from an EMBL/GenBank/DDBJ whole genome shotgun (WGS) entry which is preliminary data.</text>
</comment>
<feature type="repeat" description="TPR" evidence="3">
    <location>
        <begin position="465"/>
        <end position="498"/>
    </location>
</feature>
<gene>
    <name evidence="5" type="ORF">HMPREF9450_01337</name>
</gene>
<feature type="signal peptide" evidence="4">
    <location>
        <begin position="1"/>
        <end position="23"/>
    </location>
</feature>
<dbReference type="PATRIC" id="fig|742725.3.peg.1414"/>
<dbReference type="eggNOG" id="COG1729">
    <property type="taxonomic scope" value="Bacteria"/>
</dbReference>
<evidence type="ECO:0000313" key="6">
    <source>
        <dbReference type="Proteomes" id="UP000006008"/>
    </source>
</evidence>
<dbReference type="SUPFAM" id="SSF48452">
    <property type="entry name" value="TPR-like"/>
    <property type="match status" value="4"/>
</dbReference>
<dbReference type="PANTHER" id="PTHR12558:SF44">
    <property type="entry name" value="TETRATRICOPEPTIDE REPEAT-CONTAINING PROTEIN"/>
    <property type="match status" value="1"/>
</dbReference>
<dbReference type="Pfam" id="PF07719">
    <property type="entry name" value="TPR_2"/>
    <property type="match status" value="1"/>
</dbReference>
<feature type="repeat" description="TPR" evidence="3">
    <location>
        <begin position="503"/>
        <end position="536"/>
    </location>
</feature>
<evidence type="ECO:0008006" key="7">
    <source>
        <dbReference type="Google" id="ProtNLM"/>
    </source>
</evidence>
<feature type="repeat" description="TPR" evidence="3">
    <location>
        <begin position="649"/>
        <end position="682"/>
    </location>
</feature>
<keyword evidence="1" id="KW-0677">Repeat</keyword>
<evidence type="ECO:0000256" key="4">
    <source>
        <dbReference type="SAM" id="SignalP"/>
    </source>
</evidence>
<dbReference type="PROSITE" id="PS50005">
    <property type="entry name" value="TPR"/>
    <property type="match status" value="4"/>
</dbReference>
<dbReference type="eggNOG" id="COG0457">
    <property type="taxonomic scope" value="Bacteria"/>
</dbReference>
<dbReference type="Proteomes" id="UP000006008">
    <property type="component" value="Unassembled WGS sequence"/>
</dbReference>
<accession>G5H9M2</accession>
<evidence type="ECO:0000256" key="3">
    <source>
        <dbReference type="PROSITE-ProRule" id="PRU00339"/>
    </source>
</evidence>
<keyword evidence="4" id="KW-0732">Signal</keyword>
<sequence length="994" mass="112009">MKNRWLLSAAVLFSAVCANPASALERGPQYHYDKGVELYERQQYGSALAEFKKALGAMSVDDAGYRMRARYYAALCAAERQQTGAREMLERFVEDYPNSIYLNDVHFALGTILEKEGDYQRAYEHLLTVNPHELPYSRIGEYYYRTGHAAYQNGDEDKAYSYFQNCTTDPAYAPHATYYKAYIDYTRGDLDAAKSGFASIAELPAYEPIIPFYLLQIEFRQGNYAYVVEHGVPLLNKATGAREIEIARILSEAYFRQGQYADALAQIENYEKLGGEMGPEELYLAGYSNYNQLYYTKASTQLTDVASGGGELGQNAAFHLGDCYLKLGDKQKALRAFVLASASDYSLEIKREAMLNAGKLQYELGGGAFNEAITTLAGYVQAYPDSPRIDEARELLLAAYFNSRNYEAAYEAIKQVRDPDNNVKAAMQKIAYFRALEQFQKEEYPEALRMFDVADANRFNAKYSALTKFWRAETYARQGNYARAIPLYRDYIQLSPGTEYENKVAHYNLGYCYFNTQRWGDAAASFHKFLSVYPTRDNLRADAYNRLGDAAFAQRDYREAVNNYDQAIRLNAPATDYAQFQRAVMLGLLDQRDRKIESLRDIISSGKGDYVDDAMYELGRTYVQTERFNDGAAVLKRLTATYPESPYYLPALSQLGLTYQNLGNGNEALRYYKQIVAEFPSSRQAKDAMLSIRNIYVDNNDVDSYVAFARESGVETNVTMVERDSLSYTAANRVYQNGDYARALTLMDNYLRQYPKGSFRIEALYALGDCSLREGNRAGALAAFEEVGSMPMSEYKVPALQQAAKMQVEDKHYPQAAALYKTLSTVAIKSADIASALGGYLSAVIATGNVAEMGRAADEVLASPYVTADLTREANFAKARALQADGHDDEALKLYRQVAVERTREGAESRYRIVSILYKQGKLKEAEAEVFALAEQNSPYQYWTGKAFLILGDIYVQQNDAFQAKATYQSIVDGYTDKTDGVVEEARRKMNELK</sequence>
<dbReference type="AlphaFoldDB" id="G5H9M2"/>
<protein>
    <recommendedName>
        <fullName evidence="7">Outer membrane lipoprotein BamD-like domain-containing protein</fullName>
    </recommendedName>
</protein>
<dbReference type="InterPro" id="IPR019734">
    <property type="entry name" value="TPR_rpt"/>
</dbReference>
<dbReference type="GeneID" id="92815634"/>
<dbReference type="RefSeq" id="WP_009134143.1">
    <property type="nucleotide sequence ID" value="NZ_CP102250.1"/>
</dbReference>
<evidence type="ECO:0000256" key="1">
    <source>
        <dbReference type="ARBA" id="ARBA00022737"/>
    </source>
</evidence>
<dbReference type="InterPro" id="IPR011990">
    <property type="entry name" value="TPR-like_helical_dom_sf"/>
</dbReference>
<evidence type="ECO:0000256" key="2">
    <source>
        <dbReference type="ARBA" id="ARBA00022803"/>
    </source>
</evidence>
<feature type="repeat" description="TPR" evidence="3">
    <location>
        <begin position="541"/>
        <end position="574"/>
    </location>
</feature>
<proteinExistence type="predicted"/>
<evidence type="ECO:0000313" key="5">
    <source>
        <dbReference type="EMBL" id="EHB91288.1"/>
    </source>
</evidence>
<dbReference type="Pfam" id="PF13432">
    <property type="entry name" value="TPR_16"/>
    <property type="match status" value="3"/>
</dbReference>
<reference evidence="5 6" key="1">
    <citation type="submission" date="2011-08" db="EMBL/GenBank/DDBJ databases">
        <title>The Genome Sequence of Alistipes indistinctus YIT 12060.</title>
        <authorList>
            <consortium name="The Broad Institute Genome Sequencing Platform"/>
            <person name="Earl A."/>
            <person name="Ward D."/>
            <person name="Feldgarden M."/>
            <person name="Gevers D."/>
            <person name="Morotomi M."/>
            <person name="Young S.K."/>
            <person name="Zeng Q."/>
            <person name="Gargeya S."/>
            <person name="Fitzgerald M."/>
            <person name="Haas B."/>
            <person name="Abouelleil A."/>
            <person name="Alvarado L."/>
            <person name="Arachchi H.M."/>
            <person name="Berlin A."/>
            <person name="Brown A."/>
            <person name="Chapman S.B."/>
            <person name="Chen Z."/>
            <person name="Dunbar C."/>
            <person name="Freedman E."/>
            <person name="Gearin G."/>
            <person name="Gellesch M."/>
            <person name="Goldberg J."/>
            <person name="Griggs A."/>
            <person name="Gujja S."/>
            <person name="Heiman D."/>
            <person name="Howarth C."/>
            <person name="Larson L."/>
            <person name="Lui A."/>
            <person name="MacDonald P.J.P."/>
            <person name="Montmayeur A."/>
            <person name="Murphy C."/>
            <person name="Neiman D."/>
            <person name="Pearson M."/>
            <person name="Priest M."/>
            <person name="Roberts A."/>
            <person name="Saif S."/>
            <person name="Shea T."/>
            <person name="Shenoy N."/>
            <person name="Sisk P."/>
            <person name="Stolte C."/>
            <person name="Sykes S."/>
            <person name="Wortman J."/>
            <person name="Nusbaum C."/>
            <person name="Birren B."/>
        </authorList>
    </citation>
    <scope>NUCLEOTIDE SEQUENCE [LARGE SCALE GENOMIC DNA]</scope>
    <source>
        <strain evidence="5 6">YIT 12060</strain>
    </source>
</reference>
<dbReference type="InterPro" id="IPR013105">
    <property type="entry name" value="TPR_2"/>
</dbReference>
<dbReference type="GO" id="GO:0051301">
    <property type="term" value="P:cell division"/>
    <property type="evidence" value="ECO:0007669"/>
    <property type="project" value="TreeGrafter"/>
</dbReference>
<keyword evidence="2 3" id="KW-0802">TPR repeat</keyword>
<organism evidence="5 6">
    <name type="scientific">Alistipes indistinctus YIT 12060</name>
    <dbReference type="NCBI Taxonomy" id="742725"/>
    <lineage>
        <taxon>Bacteria</taxon>
        <taxon>Pseudomonadati</taxon>
        <taxon>Bacteroidota</taxon>
        <taxon>Bacteroidia</taxon>
        <taxon>Bacteroidales</taxon>
        <taxon>Rikenellaceae</taxon>
        <taxon>Alistipes</taxon>
    </lineage>
</organism>
<dbReference type="PROSITE" id="PS50293">
    <property type="entry name" value="TPR_REGION"/>
    <property type="match status" value="1"/>
</dbReference>
<dbReference type="STRING" id="742725.HMPREF9450_01337"/>
<dbReference type="PANTHER" id="PTHR12558">
    <property type="entry name" value="CELL DIVISION CYCLE 16,23,27"/>
    <property type="match status" value="1"/>
</dbReference>
<dbReference type="SMART" id="SM00028">
    <property type="entry name" value="TPR"/>
    <property type="match status" value="8"/>
</dbReference>